<evidence type="ECO:0000259" key="2">
    <source>
        <dbReference type="Pfam" id="PF01757"/>
    </source>
</evidence>
<feature type="domain" description="Acyltransferase 3" evidence="2">
    <location>
        <begin position="14"/>
        <end position="336"/>
    </location>
</feature>
<keyword evidence="1" id="KW-1133">Transmembrane helix</keyword>
<name>A0ABX5KKG3_9BURK</name>
<feature type="transmembrane region" description="Helical" evidence="1">
    <location>
        <begin position="195"/>
        <end position="211"/>
    </location>
</feature>
<evidence type="ECO:0000256" key="1">
    <source>
        <dbReference type="SAM" id="Phobius"/>
    </source>
</evidence>
<organism evidence="3 4">
    <name type="scientific">Paraburkholderia unamae</name>
    <dbReference type="NCBI Taxonomy" id="219649"/>
    <lineage>
        <taxon>Bacteria</taxon>
        <taxon>Pseudomonadati</taxon>
        <taxon>Pseudomonadota</taxon>
        <taxon>Betaproteobacteria</taxon>
        <taxon>Burkholderiales</taxon>
        <taxon>Burkholderiaceae</taxon>
        <taxon>Paraburkholderia</taxon>
    </lineage>
</organism>
<comment type="caution">
    <text evidence="3">The sequence shown here is derived from an EMBL/GenBank/DDBJ whole genome shotgun (WGS) entry which is preliminary data.</text>
</comment>
<feature type="transmembrane region" description="Helical" evidence="1">
    <location>
        <begin position="319"/>
        <end position="336"/>
    </location>
</feature>
<keyword evidence="1" id="KW-0812">Transmembrane</keyword>
<dbReference type="PANTHER" id="PTHR23028">
    <property type="entry name" value="ACETYLTRANSFERASE"/>
    <property type="match status" value="1"/>
</dbReference>
<sequence>MKNNSSRGANGKIDYLEALRFLLACLTMAWHYYYFGPLLGTISADPVNFPALRYCSFGVDIFFVLSGFIIIGSAHSRSPGQFLTNRLVRLGPCLLVCAPITFAANFAAGYSPSSLGLLSSVLVLPLPLIYGVDWSYWSLGTLVTFYLIVFAAMHFGDMSKHALTLALLLALYSAATLVPGFAFTAGPTTPYPFERYAPFFAAGILLYLIIIKRRYSAVVLLALATTFVLIAIRSWMEAARISELLTKASPAPISGPFMALAALGIFICFTRKANYAWLQRLYSVLGRTAYPIYLVHQNLGYMIISFAEKRLHLSLDLRPYVMVFMVLLSVVIAVYIEPRLAVRYRQFLNQFASMKRPMWARVRGSKAGVRDLE</sequence>
<feature type="transmembrane region" description="Helical" evidence="1">
    <location>
        <begin position="134"/>
        <end position="155"/>
    </location>
</feature>
<dbReference type="InterPro" id="IPR002656">
    <property type="entry name" value="Acyl_transf_3_dom"/>
</dbReference>
<feature type="transmembrane region" description="Helical" evidence="1">
    <location>
        <begin position="248"/>
        <end position="269"/>
    </location>
</feature>
<feature type="transmembrane region" description="Helical" evidence="1">
    <location>
        <begin position="218"/>
        <end position="236"/>
    </location>
</feature>
<dbReference type="RefSeq" id="WP_165841925.1">
    <property type="nucleotide sequence ID" value="NZ_QEOB01000009.1"/>
</dbReference>
<dbReference type="Proteomes" id="UP000245712">
    <property type="component" value="Unassembled WGS sequence"/>
</dbReference>
<protein>
    <submittedName>
        <fullName evidence="3">Peptidoglycan/LPS O-acetylase OafA/YrhL</fullName>
    </submittedName>
</protein>
<proteinExistence type="predicted"/>
<gene>
    <name evidence="3" type="ORF">C7402_109100</name>
</gene>
<dbReference type="EMBL" id="QEOB01000009">
    <property type="protein sequence ID" value="PVX82247.1"/>
    <property type="molecule type" value="Genomic_DNA"/>
</dbReference>
<feature type="transmembrane region" description="Helical" evidence="1">
    <location>
        <begin position="162"/>
        <end position="183"/>
    </location>
</feature>
<accession>A0ABX5KKG3</accession>
<feature type="transmembrane region" description="Helical" evidence="1">
    <location>
        <begin position="51"/>
        <end position="75"/>
    </location>
</feature>
<feature type="transmembrane region" description="Helical" evidence="1">
    <location>
        <begin position="290"/>
        <end position="307"/>
    </location>
</feature>
<dbReference type="InterPro" id="IPR050879">
    <property type="entry name" value="Acyltransferase_3"/>
</dbReference>
<feature type="transmembrane region" description="Helical" evidence="1">
    <location>
        <begin position="21"/>
        <end position="39"/>
    </location>
</feature>
<evidence type="ECO:0000313" key="4">
    <source>
        <dbReference type="Proteomes" id="UP000245712"/>
    </source>
</evidence>
<feature type="transmembrane region" description="Helical" evidence="1">
    <location>
        <begin position="87"/>
        <end position="108"/>
    </location>
</feature>
<dbReference type="PANTHER" id="PTHR23028:SF131">
    <property type="entry name" value="BLR2367 PROTEIN"/>
    <property type="match status" value="1"/>
</dbReference>
<dbReference type="Pfam" id="PF01757">
    <property type="entry name" value="Acyl_transf_3"/>
    <property type="match status" value="1"/>
</dbReference>
<keyword evidence="4" id="KW-1185">Reference proteome</keyword>
<reference evidence="3 4" key="1">
    <citation type="submission" date="2018-05" db="EMBL/GenBank/DDBJ databases">
        <title>Genomic Encyclopedia of Type Strains, Phase IV (KMG-V): Genome sequencing to study the core and pangenomes of soil and plant-associated prokaryotes.</title>
        <authorList>
            <person name="Whitman W."/>
        </authorList>
    </citation>
    <scope>NUCLEOTIDE SEQUENCE [LARGE SCALE GENOMIC DNA]</scope>
    <source>
        <strain evidence="3 4">SCZa-39</strain>
    </source>
</reference>
<evidence type="ECO:0000313" key="3">
    <source>
        <dbReference type="EMBL" id="PVX82247.1"/>
    </source>
</evidence>
<keyword evidence="1" id="KW-0472">Membrane</keyword>